<gene>
    <name evidence="4" type="ORF">OIK44_15925</name>
</gene>
<comment type="caution">
    <text evidence="4">The sequence shown here is derived from an EMBL/GenBank/DDBJ whole genome shotgun (WGS) entry which is preliminary data.</text>
</comment>
<feature type="domain" description="Outer membrane protein OmpA-like transmembrane" evidence="3">
    <location>
        <begin position="21"/>
        <end position="187"/>
    </location>
</feature>
<sequence length="187" mass="19947">MKKQFIVALIGAAFAFPIAAQADNTYVGVNVGRGEQKISIPVVSGKETKTSYKLYGGYNFDKNFGVEGGYVDFGKAKFTNKTYSSEAKSKAFYVAATGTLPVSDEFGVFAKVGLSANRVSYDFKDTGMRGSSSANRSSLIFGLGASYNVTKEIAIVAEYENFGKIAKGDGGGDIKANTFSAGLRYKF</sequence>
<name>A0ABT5K260_9BURK</name>
<evidence type="ECO:0000259" key="3">
    <source>
        <dbReference type="Pfam" id="PF01389"/>
    </source>
</evidence>
<feature type="chain" id="PRO_5045722125" evidence="2">
    <location>
        <begin position="23"/>
        <end position="187"/>
    </location>
</feature>
<reference evidence="4 5" key="1">
    <citation type="submission" date="2022-10" db="EMBL/GenBank/DDBJ databases">
        <title>Janthinobacterium sp. hw3 Genome sequencing.</title>
        <authorList>
            <person name="Park S."/>
        </authorList>
    </citation>
    <scope>NUCLEOTIDE SEQUENCE [LARGE SCALE GENOMIC DNA]</scope>
    <source>
        <strain evidence="5">hw3</strain>
    </source>
</reference>
<comment type="subcellular location">
    <subcellularLocation>
        <location evidence="1">Cell outer membrane</location>
    </subcellularLocation>
</comment>
<feature type="signal peptide" evidence="2">
    <location>
        <begin position="1"/>
        <end position="22"/>
    </location>
</feature>
<dbReference type="Proteomes" id="UP001221208">
    <property type="component" value="Unassembled WGS sequence"/>
</dbReference>
<keyword evidence="5" id="KW-1185">Reference proteome</keyword>
<proteinExistence type="predicted"/>
<evidence type="ECO:0000313" key="5">
    <source>
        <dbReference type="Proteomes" id="UP001221208"/>
    </source>
</evidence>
<evidence type="ECO:0000256" key="2">
    <source>
        <dbReference type="SAM" id="SignalP"/>
    </source>
</evidence>
<organism evidence="4 5">
    <name type="scientific">Janthinobacterium fluminis</name>
    <dbReference type="NCBI Taxonomy" id="2987524"/>
    <lineage>
        <taxon>Bacteria</taxon>
        <taxon>Pseudomonadati</taxon>
        <taxon>Pseudomonadota</taxon>
        <taxon>Betaproteobacteria</taxon>
        <taxon>Burkholderiales</taxon>
        <taxon>Oxalobacteraceae</taxon>
        <taxon>Janthinobacterium</taxon>
    </lineage>
</organism>
<dbReference type="Gene3D" id="2.40.160.20">
    <property type="match status" value="1"/>
</dbReference>
<dbReference type="InterPro" id="IPR011250">
    <property type="entry name" value="OMP/PagP_B-barrel"/>
</dbReference>
<keyword evidence="2" id="KW-0732">Signal</keyword>
<dbReference type="Pfam" id="PF01389">
    <property type="entry name" value="OmpA_membrane"/>
    <property type="match status" value="1"/>
</dbReference>
<dbReference type="SUPFAM" id="SSF56925">
    <property type="entry name" value="OMPA-like"/>
    <property type="match status" value="1"/>
</dbReference>
<dbReference type="EMBL" id="JAQQXR010000006">
    <property type="protein sequence ID" value="MDC8759068.1"/>
    <property type="molecule type" value="Genomic_DNA"/>
</dbReference>
<dbReference type="RefSeq" id="WP_273672044.1">
    <property type="nucleotide sequence ID" value="NZ_JAQQXR010000006.1"/>
</dbReference>
<dbReference type="InterPro" id="IPR000498">
    <property type="entry name" value="OmpA-like_TM_dom"/>
</dbReference>
<evidence type="ECO:0000256" key="1">
    <source>
        <dbReference type="ARBA" id="ARBA00004442"/>
    </source>
</evidence>
<protein>
    <submittedName>
        <fullName evidence="4">Outer membrane beta-barrel protein</fullName>
    </submittedName>
</protein>
<evidence type="ECO:0000313" key="4">
    <source>
        <dbReference type="EMBL" id="MDC8759068.1"/>
    </source>
</evidence>
<accession>A0ABT5K260</accession>